<dbReference type="PANTHER" id="PTHR45913:SF11">
    <property type="entry name" value="EPM2A-INTERACTING PROTEIN 1"/>
    <property type="match status" value="1"/>
</dbReference>
<evidence type="ECO:0000256" key="1">
    <source>
        <dbReference type="SAM" id="Coils"/>
    </source>
</evidence>
<dbReference type="STRING" id="303518.ENSPNYP00000017511"/>
<dbReference type="GeneTree" id="ENSGT00950000182812"/>
<dbReference type="AlphaFoldDB" id="A0A3B4G7C8"/>
<proteinExistence type="predicted"/>
<protein>
    <recommendedName>
        <fullName evidence="3">SPIN-DOC-like zinc-finger domain-containing protein</fullName>
    </recommendedName>
</protein>
<organism evidence="2">
    <name type="scientific">Pundamilia nyererei</name>
    <dbReference type="NCBI Taxonomy" id="303518"/>
    <lineage>
        <taxon>Eukaryota</taxon>
        <taxon>Metazoa</taxon>
        <taxon>Chordata</taxon>
        <taxon>Craniata</taxon>
        <taxon>Vertebrata</taxon>
        <taxon>Euteleostomi</taxon>
        <taxon>Actinopterygii</taxon>
        <taxon>Neopterygii</taxon>
        <taxon>Teleostei</taxon>
        <taxon>Neoteleostei</taxon>
        <taxon>Acanthomorphata</taxon>
        <taxon>Ovalentaria</taxon>
        <taxon>Cichlomorphae</taxon>
        <taxon>Cichliformes</taxon>
        <taxon>Cichlidae</taxon>
        <taxon>African cichlids</taxon>
        <taxon>Pseudocrenilabrinae</taxon>
        <taxon>Haplochromini</taxon>
        <taxon>Pundamilia</taxon>
    </lineage>
</organism>
<evidence type="ECO:0000313" key="2">
    <source>
        <dbReference type="Ensembl" id="ENSPNYP00000017511.1"/>
    </source>
</evidence>
<dbReference type="Ensembl" id="ENSPNYT00000017945.1">
    <property type="protein sequence ID" value="ENSPNYP00000017511.1"/>
    <property type="gene ID" value="ENSPNYG00000013257.1"/>
</dbReference>
<accession>A0A3B4G7C8</accession>
<sequence>EYMFANIAGKPMCLICGANVAVIKEFNLKRHYETKQQDKLKNLNAEQKLQKVEELKKNLTFQQTFFTRAKSQSEAVVKASFIVAEEPNQPDVLCPDKTQILANVSLSRDVCQSVTDMKLPWDKLVGLTTDGAPVLCGEKSGLVGRIRVKMQENCTSELTAYHCIIHQERLCGKVLKMGDVMITITQTVNFIRTKGLNHRQFQSFMWEIDSEFDGIPYHTEVRWLSWDKIHGHDMYDAVKAFQVKLSQMHQCNLPHFPCCQVMLNQVSTTVLPNAHFNFELLHNPFTVNVETAPVQIQMELHSNGTLKAKYDTEWPAEFISSTPEAMPSSVYMWLEPCVSSGVFGSMFLFLDRIYFYGEYYLLCLCNREAESCTRADSLSLNIQ</sequence>
<keyword evidence="1" id="KW-0175">Coiled coil</keyword>
<feature type="coiled-coil region" evidence="1">
    <location>
        <begin position="35"/>
        <end position="62"/>
    </location>
</feature>
<name>A0A3B4G7C8_9CICH</name>
<dbReference type="PANTHER" id="PTHR45913">
    <property type="entry name" value="EPM2A-INTERACTING PROTEIN 1"/>
    <property type="match status" value="1"/>
</dbReference>
<reference evidence="2" key="1">
    <citation type="submission" date="2023-09" db="UniProtKB">
        <authorList>
            <consortium name="Ensembl"/>
        </authorList>
    </citation>
    <scope>IDENTIFICATION</scope>
</reference>
<evidence type="ECO:0008006" key="3">
    <source>
        <dbReference type="Google" id="ProtNLM"/>
    </source>
</evidence>